<evidence type="ECO:0000313" key="1">
    <source>
        <dbReference type="EMBL" id="KAF2795678.1"/>
    </source>
</evidence>
<dbReference type="EMBL" id="MU001851">
    <property type="protein sequence ID" value="KAF2795678.1"/>
    <property type="molecule type" value="Genomic_DNA"/>
</dbReference>
<accession>A0A6A6XHE1</accession>
<organism evidence="1 2">
    <name type="scientific">Melanomma pulvis-pyrius CBS 109.77</name>
    <dbReference type="NCBI Taxonomy" id="1314802"/>
    <lineage>
        <taxon>Eukaryota</taxon>
        <taxon>Fungi</taxon>
        <taxon>Dikarya</taxon>
        <taxon>Ascomycota</taxon>
        <taxon>Pezizomycotina</taxon>
        <taxon>Dothideomycetes</taxon>
        <taxon>Pleosporomycetidae</taxon>
        <taxon>Pleosporales</taxon>
        <taxon>Melanommataceae</taxon>
        <taxon>Melanomma</taxon>
    </lineage>
</organism>
<gene>
    <name evidence="1" type="ORF">K505DRAFT_359954</name>
</gene>
<name>A0A6A6XHE1_9PLEO</name>
<reference evidence="1" key="1">
    <citation type="journal article" date="2020" name="Stud. Mycol.">
        <title>101 Dothideomycetes genomes: a test case for predicting lifestyles and emergence of pathogens.</title>
        <authorList>
            <person name="Haridas S."/>
            <person name="Albert R."/>
            <person name="Binder M."/>
            <person name="Bloem J."/>
            <person name="Labutti K."/>
            <person name="Salamov A."/>
            <person name="Andreopoulos B."/>
            <person name="Baker S."/>
            <person name="Barry K."/>
            <person name="Bills G."/>
            <person name="Bluhm B."/>
            <person name="Cannon C."/>
            <person name="Castanera R."/>
            <person name="Culley D."/>
            <person name="Daum C."/>
            <person name="Ezra D."/>
            <person name="Gonzalez J."/>
            <person name="Henrissat B."/>
            <person name="Kuo A."/>
            <person name="Liang C."/>
            <person name="Lipzen A."/>
            <person name="Lutzoni F."/>
            <person name="Magnuson J."/>
            <person name="Mondo S."/>
            <person name="Nolan M."/>
            <person name="Ohm R."/>
            <person name="Pangilinan J."/>
            <person name="Park H.-J."/>
            <person name="Ramirez L."/>
            <person name="Alfaro M."/>
            <person name="Sun H."/>
            <person name="Tritt A."/>
            <person name="Yoshinaga Y."/>
            <person name="Zwiers L.-H."/>
            <person name="Turgeon B."/>
            <person name="Goodwin S."/>
            <person name="Spatafora J."/>
            <person name="Crous P."/>
            <person name="Grigoriev I."/>
        </authorList>
    </citation>
    <scope>NUCLEOTIDE SEQUENCE</scope>
    <source>
        <strain evidence="1">CBS 109.77</strain>
    </source>
</reference>
<proteinExistence type="predicted"/>
<dbReference type="Proteomes" id="UP000799757">
    <property type="component" value="Unassembled WGS sequence"/>
</dbReference>
<protein>
    <submittedName>
        <fullName evidence="1">Uncharacterized protein</fullName>
    </submittedName>
</protein>
<evidence type="ECO:0000313" key="2">
    <source>
        <dbReference type="Proteomes" id="UP000799757"/>
    </source>
</evidence>
<dbReference type="AlphaFoldDB" id="A0A6A6XHE1"/>
<keyword evidence="2" id="KW-1185">Reference proteome</keyword>
<sequence length="189" mass="22157">MDFFDWDLYYSDTSSRQNVNESNTNYNIVISTSTTVSQTPPFTDVPARVSDSRFLQRQQVLQKTLAEMEMYVAQHFLTWSLISSTMRLHRYNTTPVFEIWPGHDRSYGPPLPNMLAYDDPTIWDEMFRCLSPEKVSQITSEVEKGRYQEIVFDPSGILHPALLPMRAMAIRYMEDKNQIIEIWPMQSKK</sequence>